<dbReference type="KEGG" id="abac:LuPra_06241"/>
<feature type="transmembrane region" description="Helical" evidence="8">
    <location>
        <begin position="238"/>
        <end position="259"/>
    </location>
</feature>
<keyword evidence="10" id="KW-1185">Reference proteome</keyword>
<keyword evidence="7 8" id="KW-0472">Membrane</keyword>
<evidence type="ECO:0000313" key="10">
    <source>
        <dbReference type="Proteomes" id="UP000076079"/>
    </source>
</evidence>
<evidence type="ECO:0000256" key="8">
    <source>
        <dbReference type="SAM" id="Phobius"/>
    </source>
</evidence>
<dbReference type="OrthoDB" id="9797363at2"/>
<dbReference type="InterPro" id="IPR026392">
    <property type="entry name" value="Exo/Archaeosortase_dom"/>
</dbReference>
<dbReference type="InterPro" id="IPR019127">
    <property type="entry name" value="Exosortase"/>
</dbReference>
<sequence>MSFASTGHGRRDGASSVESGRARPIILSDIRLIPYLVVLTIAFIWPLARLMTYVAASNLHSYVLLVPGIAAYLLYERATLLPKPGRPAAPATFILAFVGAMALAASLVWRSRLSLNDYLGLIALAYVAFVAVGGFWFRGSRWMRAAAFPFAFLLFLVPLPDTTVDAIEKGSQFASAEAAAGFYHLAGTPLVRQGLRFELPNITLVVAQECSGIRSSLVLFITSIIAANVFLSSTWRRLALVLFVIPLGIIRNGFRVWVLGELCIRVGTHILDSALHHRGGPIFFALSLGPFFLVLWWLRRGERQTPMSKAA</sequence>
<keyword evidence="3" id="KW-0645">Protease</keyword>
<feature type="transmembrane region" description="Helical" evidence="8">
    <location>
        <begin position="213"/>
        <end position="231"/>
    </location>
</feature>
<keyword evidence="4 8" id="KW-0812">Transmembrane</keyword>
<evidence type="ECO:0000256" key="5">
    <source>
        <dbReference type="ARBA" id="ARBA00022801"/>
    </source>
</evidence>
<evidence type="ECO:0000256" key="3">
    <source>
        <dbReference type="ARBA" id="ARBA00022670"/>
    </source>
</evidence>
<keyword evidence="5" id="KW-0378">Hydrolase</keyword>
<dbReference type="GO" id="GO:0008233">
    <property type="term" value="F:peptidase activity"/>
    <property type="evidence" value="ECO:0007669"/>
    <property type="project" value="UniProtKB-KW"/>
</dbReference>
<dbReference type="RefSeq" id="WP_110174367.1">
    <property type="nucleotide sequence ID" value="NZ_CP015136.1"/>
</dbReference>
<comment type="subcellular location">
    <subcellularLocation>
        <location evidence="1">Cell membrane</location>
        <topology evidence="1">Multi-pass membrane protein</topology>
    </subcellularLocation>
</comment>
<dbReference type="GO" id="GO:0005886">
    <property type="term" value="C:plasma membrane"/>
    <property type="evidence" value="ECO:0007669"/>
    <property type="project" value="UniProtKB-SubCell"/>
</dbReference>
<dbReference type="STRING" id="1855912.LuPra_06241"/>
<feature type="transmembrane region" description="Helical" evidence="8">
    <location>
        <begin position="279"/>
        <end position="298"/>
    </location>
</feature>
<keyword evidence="6 8" id="KW-1133">Transmembrane helix</keyword>
<accession>A0A143PW21</accession>
<protein>
    <submittedName>
        <fullName evidence="9">Exosortase C, VPDSG-CTERM-specific</fullName>
    </submittedName>
</protein>
<gene>
    <name evidence="9" type="ORF">LuPra_06241</name>
</gene>
<reference evidence="9 10" key="1">
    <citation type="journal article" date="2016" name="Genome Announc.">
        <title>First Complete Genome Sequence of a Subdivision 6 Acidobacterium Strain.</title>
        <authorList>
            <person name="Huang S."/>
            <person name="Vieira S."/>
            <person name="Bunk B."/>
            <person name="Riedel T."/>
            <person name="Sproer C."/>
            <person name="Overmann J."/>
        </authorList>
    </citation>
    <scope>NUCLEOTIDE SEQUENCE [LARGE SCALE GENOMIC DNA]</scope>
    <source>
        <strain evidence="10">DSM 100886 HEG_-6_39</strain>
    </source>
</reference>
<feature type="transmembrane region" description="Helical" evidence="8">
    <location>
        <begin position="142"/>
        <end position="159"/>
    </location>
</feature>
<evidence type="ECO:0000256" key="4">
    <source>
        <dbReference type="ARBA" id="ARBA00022692"/>
    </source>
</evidence>
<feature type="transmembrane region" description="Helical" evidence="8">
    <location>
        <begin position="115"/>
        <end position="137"/>
    </location>
</feature>
<proteinExistence type="predicted"/>
<feature type="transmembrane region" description="Helical" evidence="8">
    <location>
        <begin position="54"/>
        <end position="75"/>
    </location>
</feature>
<evidence type="ECO:0000256" key="1">
    <source>
        <dbReference type="ARBA" id="ARBA00004651"/>
    </source>
</evidence>
<evidence type="ECO:0000313" key="9">
    <source>
        <dbReference type="EMBL" id="AMY12957.1"/>
    </source>
</evidence>
<dbReference type="GO" id="GO:0006508">
    <property type="term" value="P:proteolysis"/>
    <property type="evidence" value="ECO:0007669"/>
    <property type="project" value="UniProtKB-KW"/>
</dbReference>
<dbReference type="Proteomes" id="UP000076079">
    <property type="component" value="Chromosome"/>
</dbReference>
<organism evidence="9 10">
    <name type="scientific">Luteitalea pratensis</name>
    <dbReference type="NCBI Taxonomy" id="1855912"/>
    <lineage>
        <taxon>Bacteria</taxon>
        <taxon>Pseudomonadati</taxon>
        <taxon>Acidobacteriota</taxon>
        <taxon>Vicinamibacteria</taxon>
        <taxon>Vicinamibacterales</taxon>
        <taxon>Vicinamibacteraceae</taxon>
        <taxon>Luteitalea</taxon>
    </lineage>
</organism>
<dbReference type="Pfam" id="PF09721">
    <property type="entry name" value="Exosortase_EpsH"/>
    <property type="match status" value="1"/>
</dbReference>
<reference evidence="10" key="2">
    <citation type="submission" date="2016-04" db="EMBL/GenBank/DDBJ databases">
        <title>First Complete Genome Sequence of a Subdivision 6 Acidobacterium.</title>
        <authorList>
            <person name="Huang S."/>
            <person name="Vieira S."/>
            <person name="Bunk B."/>
            <person name="Riedel T."/>
            <person name="Sproeer C."/>
            <person name="Overmann J."/>
        </authorList>
    </citation>
    <scope>NUCLEOTIDE SEQUENCE [LARGE SCALE GENOMIC DNA]</scope>
    <source>
        <strain evidence="10">DSM 100886 HEG_-6_39</strain>
    </source>
</reference>
<evidence type="ECO:0000256" key="6">
    <source>
        <dbReference type="ARBA" id="ARBA00022989"/>
    </source>
</evidence>
<evidence type="ECO:0000256" key="7">
    <source>
        <dbReference type="ARBA" id="ARBA00023136"/>
    </source>
</evidence>
<keyword evidence="2" id="KW-1003">Cell membrane</keyword>
<dbReference type="EMBL" id="CP015136">
    <property type="protein sequence ID" value="AMY12957.1"/>
    <property type="molecule type" value="Genomic_DNA"/>
</dbReference>
<feature type="transmembrane region" description="Helical" evidence="8">
    <location>
        <begin position="30"/>
        <end position="48"/>
    </location>
</feature>
<name>A0A143PW21_LUTPR</name>
<feature type="transmembrane region" description="Helical" evidence="8">
    <location>
        <begin position="87"/>
        <end position="109"/>
    </location>
</feature>
<evidence type="ECO:0000256" key="2">
    <source>
        <dbReference type="ARBA" id="ARBA00022475"/>
    </source>
</evidence>
<dbReference type="AlphaFoldDB" id="A0A143PW21"/>
<dbReference type="NCBIfam" id="TIGR04178">
    <property type="entry name" value="exo_archaeo"/>
    <property type="match status" value="1"/>
</dbReference>